<dbReference type="InterPro" id="IPR008271">
    <property type="entry name" value="Ser/Thr_kinase_AS"/>
</dbReference>
<dbReference type="PANTHER" id="PTHR24362">
    <property type="entry name" value="SERINE/THREONINE-PROTEIN KINASE NEK"/>
    <property type="match status" value="1"/>
</dbReference>
<dbReference type="VEuPathDB" id="TrichDB:TRFO_42555"/>
<dbReference type="PROSITE" id="PS00108">
    <property type="entry name" value="PROTEIN_KINASE_ST"/>
    <property type="match status" value="1"/>
</dbReference>
<keyword evidence="1 3" id="KW-0547">Nucleotide-binding</keyword>
<evidence type="ECO:0000256" key="4">
    <source>
        <dbReference type="RuleBase" id="RU000304"/>
    </source>
</evidence>
<evidence type="ECO:0000313" key="6">
    <source>
        <dbReference type="EMBL" id="OHT15348.1"/>
    </source>
</evidence>
<dbReference type="Proteomes" id="UP000179807">
    <property type="component" value="Unassembled WGS sequence"/>
</dbReference>
<comment type="caution">
    <text evidence="6">The sequence shown here is derived from an EMBL/GenBank/DDBJ whole genome shotgun (WGS) entry which is preliminary data.</text>
</comment>
<evidence type="ECO:0000256" key="3">
    <source>
        <dbReference type="PROSITE-ProRule" id="PRU10141"/>
    </source>
</evidence>
<evidence type="ECO:0000259" key="5">
    <source>
        <dbReference type="PROSITE" id="PS50011"/>
    </source>
</evidence>
<proteinExistence type="inferred from homology"/>
<dbReference type="GeneID" id="94849068"/>
<reference evidence="6" key="1">
    <citation type="submission" date="2016-10" db="EMBL/GenBank/DDBJ databases">
        <authorList>
            <person name="Benchimol M."/>
            <person name="Almeida L.G."/>
            <person name="Vasconcelos A.T."/>
            <person name="Perreira-Neves A."/>
            <person name="Rosa I.A."/>
            <person name="Tasca T."/>
            <person name="Bogo M.R."/>
            <person name="de Souza W."/>
        </authorList>
    </citation>
    <scope>NUCLEOTIDE SEQUENCE [LARGE SCALE GENOMIC DNA]</scope>
    <source>
        <strain evidence="6">K</strain>
    </source>
</reference>
<dbReference type="InterPro" id="IPR017441">
    <property type="entry name" value="Protein_kinase_ATP_BS"/>
</dbReference>
<protein>
    <submittedName>
        <fullName evidence="6">CAMK family protein kinase</fullName>
    </submittedName>
</protein>
<keyword evidence="2 3" id="KW-0067">ATP-binding</keyword>
<keyword evidence="7" id="KW-1185">Reference proteome</keyword>
<dbReference type="AlphaFoldDB" id="A0A1J4L090"/>
<dbReference type="InterPro" id="IPR011009">
    <property type="entry name" value="Kinase-like_dom_sf"/>
</dbReference>
<keyword evidence="6" id="KW-0418">Kinase</keyword>
<dbReference type="PROSITE" id="PS50011">
    <property type="entry name" value="PROTEIN_KINASE_DOM"/>
    <property type="match status" value="1"/>
</dbReference>
<dbReference type="InterPro" id="IPR000719">
    <property type="entry name" value="Prot_kinase_dom"/>
</dbReference>
<name>A0A1J4L090_9EUKA</name>
<evidence type="ECO:0000256" key="1">
    <source>
        <dbReference type="ARBA" id="ARBA00022741"/>
    </source>
</evidence>
<sequence length="341" mass="38143">MIDDTELLEVLNEKNFSYVAPIGAGGTATCFLVRSSKYGMNFVCKKIPLGDKCICSQCELVALKQLNSPSVINMYDFKILPSCIYLFIEFCPRGCLMSYIRKAGPITGRNLIGLCKNLLMALQFIHESKFAHLDIKPANILIDSYGRTKLADFGISRFISGTNLSDQKAGTVIFMAPEIFSADKFDPFMADIWAMGVTFYFIATKRIPWVTSSLEDTKKSIKAGMIQFPQNFPNIELSKVIRMMLARKPEDRPSAEKLLTLPIFEGYEKNEGYLIIEKRGGGIASAASTDNFQPPANSLRSRDFGLPGSMRKKVATMLIKKSHHRRDFDTGSHMAVSFKMD</sequence>
<gene>
    <name evidence="6" type="ORF">TRFO_42555</name>
</gene>
<dbReference type="GO" id="GO:0004674">
    <property type="term" value="F:protein serine/threonine kinase activity"/>
    <property type="evidence" value="ECO:0007669"/>
    <property type="project" value="UniProtKB-KW"/>
</dbReference>
<dbReference type="CDD" id="cd14014">
    <property type="entry name" value="STKc_PknB_like"/>
    <property type="match status" value="1"/>
</dbReference>
<feature type="domain" description="Protein kinase" evidence="5">
    <location>
        <begin position="16"/>
        <end position="264"/>
    </location>
</feature>
<dbReference type="RefSeq" id="XP_068368484.1">
    <property type="nucleotide sequence ID" value="XM_068514364.1"/>
</dbReference>
<keyword evidence="6" id="KW-0808">Transferase</keyword>
<dbReference type="OrthoDB" id="10252171at2759"/>
<organism evidence="6 7">
    <name type="scientific">Tritrichomonas foetus</name>
    <dbReference type="NCBI Taxonomy" id="1144522"/>
    <lineage>
        <taxon>Eukaryota</taxon>
        <taxon>Metamonada</taxon>
        <taxon>Parabasalia</taxon>
        <taxon>Tritrichomonadida</taxon>
        <taxon>Tritrichomonadidae</taxon>
        <taxon>Tritrichomonas</taxon>
    </lineage>
</organism>
<evidence type="ECO:0000313" key="7">
    <source>
        <dbReference type="Proteomes" id="UP000179807"/>
    </source>
</evidence>
<accession>A0A1J4L090</accession>
<dbReference type="PANTHER" id="PTHR24362:SF309">
    <property type="entry name" value="PROTEIN KINASE DOMAIN-CONTAINING PROTEIN"/>
    <property type="match status" value="1"/>
</dbReference>
<dbReference type="GO" id="GO:0005524">
    <property type="term" value="F:ATP binding"/>
    <property type="evidence" value="ECO:0007669"/>
    <property type="project" value="UniProtKB-UniRule"/>
</dbReference>
<dbReference type="SMART" id="SM00220">
    <property type="entry name" value="S_TKc"/>
    <property type="match status" value="1"/>
</dbReference>
<evidence type="ECO:0000256" key="2">
    <source>
        <dbReference type="ARBA" id="ARBA00022840"/>
    </source>
</evidence>
<dbReference type="SUPFAM" id="SSF56112">
    <property type="entry name" value="Protein kinase-like (PK-like)"/>
    <property type="match status" value="1"/>
</dbReference>
<comment type="similarity">
    <text evidence="4">Belongs to the protein kinase superfamily.</text>
</comment>
<dbReference type="EMBL" id="MLAK01000232">
    <property type="protein sequence ID" value="OHT15348.1"/>
    <property type="molecule type" value="Genomic_DNA"/>
</dbReference>
<dbReference type="Gene3D" id="1.10.510.10">
    <property type="entry name" value="Transferase(Phosphotransferase) domain 1"/>
    <property type="match status" value="1"/>
</dbReference>
<dbReference type="PROSITE" id="PS00107">
    <property type="entry name" value="PROTEIN_KINASE_ATP"/>
    <property type="match status" value="1"/>
</dbReference>
<feature type="binding site" evidence="3">
    <location>
        <position position="45"/>
    </location>
    <ligand>
        <name>ATP</name>
        <dbReference type="ChEBI" id="CHEBI:30616"/>
    </ligand>
</feature>
<dbReference type="Pfam" id="PF00069">
    <property type="entry name" value="Pkinase"/>
    <property type="match status" value="1"/>
</dbReference>
<keyword evidence="4" id="KW-0723">Serine/threonine-protein kinase</keyword>